<reference evidence="1 2" key="1">
    <citation type="submission" date="2023-01" db="EMBL/GenBank/DDBJ databases">
        <title>Analysis of 21 Apiospora genomes using comparative genomics revels a genus with tremendous synthesis potential of carbohydrate active enzymes and secondary metabolites.</title>
        <authorList>
            <person name="Sorensen T."/>
        </authorList>
    </citation>
    <scope>NUCLEOTIDE SEQUENCE [LARGE SCALE GENOMIC DNA]</scope>
    <source>
        <strain evidence="1 2">CBS 24483</strain>
    </source>
</reference>
<organism evidence="1 2">
    <name type="scientific">Apiospora aurea</name>
    <dbReference type="NCBI Taxonomy" id="335848"/>
    <lineage>
        <taxon>Eukaryota</taxon>
        <taxon>Fungi</taxon>
        <taxon>Dikarya</taxon>
        <taxon>Ascomycota</taxon>
        <taxon>Pezizomycotina</taxon>
        <taxon>Sordariomycetes</taxon>
        <taxon>Xylariomycetidae</taxon>
        <taxon>Amphisphaeriales</taxon>
        <taxon>Apiosporaceae</taxon>
        <taxon>Apiospora</taxon>
    </lineage>
</organism>
<accession>A0ABR1Q9T0</accession>
<dbReference type="GeneID" id="92079479"/>
<dbReference type="EMBL" id="JAQQWE010000006">
    <property type="protein sequence ID" value="KAK7949309.1"/>
    <property type="molecule type" value="Genomic_DNA"/>
</dbReference>
<keyword evidence="2" id="KW-1185">Reference proteome</keyword>
<dbReference type="RefSeq" id="XP_066698815.1">
    <property type="nucleotide sequence ID" value="XM_066846417.1"/>
</dbReference>
<evidence type="ECO:0000313" key="1">
    <source>
        <dbReference type="EMBL" id="KAK7949309.1"/>
    </source>
</evidence>
<sequence>MRQAATVASVGIFRGTDDARDAVEIVDHITLEPFLLARAESVHVLPHVTVDVGKLRRAHAYYGPVLVVQASQDRDGVASGISNVVRNAGGGIQQRARESP</sequence>
<gene>
    <name evidence="1" type="ORF">PG986_010195</name>
</gene>
<protein>
    <submittedName>
        <fullName evidence="1">Uncharacterized protein</fullName>
    </submittedName>
</protein>
<proteinExistence type="predicted"/>
<name>A0ABR1Q9T0_9PEZI</name>
<dbReference type="Proteomes" id="UP001391051">
    <property type="component" value="Unassembled WGS sequence"/>
</dbReference>
<comment type="caution">
    <text evidence="1">The sequence shown here is derived from an EMBL/GenBank/DDBJ whole genome shotgun (WGS) entry which is preliminary data.</text>
</comment>
<evidence type="ECO:0000313" key="2">
    <source>
        <dbReference type="Proteomes" id="UP001391051"/>
    </source>
</evidence>